<reference evidence="1 2" key="1">
    <citation type="submission" date="2018-04" db="EMBL/GenBank/DDBJ databases">
        <title>Genomic Encyclopedia of Archaeal and Bacterial Type Strains, Phase II (KMG-II): from individual species to whole genera.</title>
        <authorList>
            <person name="Goeker M."/>
        </authorList>
    </citation>
    <scope>NUCLEOTIDE SEQUENCE [LARGE SCALE GENOMIC DNA]</scope>
    <source>
        <strain evidence="1 2">DSM 22902</strain>
    </source>
</reference>
<evidence type="ECO:0008006" key="3">
    <source>
        <dbReference type="Google" id="ProtNLM"/>
    </source>
</evidence>
<dbReference type="RefSeq" id="WP_107781951.1">
    <property type="nucleotide sequence ID" value="NZ_QBKG01000004.1"/>
</dbReference>
<dbReference type="Proteomes" id="UP000243985">
    <property type="component" value="Unassembled WGS sequence"/>
</dbReference>
<protein>
    <recommendedName>
        <fullName evidence="3">HEAT repeat domain-containing protein</fullName>
    </recommendedName>
</protein>
<dbReference type="GeneID" id="84580499"/>
<dbReference type="AlphaFoldDB" id="A0A2T5XVS2"/>
<evidence type="ECO:0000313" key="2">
    <source>
        <dbReference type="Proteomes" id="UP000243985"/>
    </source>
</evidence>
<evidence type="ECO:0000313" key="1">
    <source>
        <dbReference type="EMBL" id="PTX07454.1"/>
    </source>
</evidence>
<accession>A0A2T5XVS2</accession>
<proteinExistence type="predicted"/>
<comment type="caution">
    <text evidence="1">The sequence shown here is derived from an EMBL/GenBank/DDBJ whole genome shotgun (WGS) entry which is preliminary data.</text>
</comment>
<sequence>MEIISSKNQQLIKDLCDWKINREKFIEKTAFKANYEQLRYLLLSVSVKDYLDENDYNQYFDTILWKLPNSMSKEEDEALFQEFLLCDFHSEHEDMASAFQSTFNNNIENIPILLKAIDNVPKYLEPEDFKYPYVRKIIYAIGAQPQPESFLALEQLVSQTNDVEIKKLALHQLEKRKELGRWEYERNNKL</sequence>
<name>A0A2T5XVS2_9FLAO</name>
<dbReference type="EMBL" id="QBKG01000004">
    <property type="protein sequence ID" value="PTX07454.1"/>
    <property type="molecule type" value="Genomic_DNA"/>
</dbReference>
<gene>
    <name evidence="1" type="ORF">C8P65_104145</name>
</gene>
<organism evidence="1 2">
    <name type="scientific">Capnocytophaga leadbetteri</name>
    <dbReference type="NCBI Taxonomy" id="327575"/>
    <lineage>
        <taxon>Bacteria</taxon>
        <taxon>Pseudomonadati</taxon>
        <taxon>Bacteroidota</taxon>
        <taxon>Flavobacteriia</taxon>
        <taxon>Flavobacteriales</taxon>
        <taxon>Flavobacteriaceae</taxon>
        <taxon>Capnocytophaga</taxon>
    </lineage>
</organism>